<dbReference type="AlphaFoldDB" id="A0A410RAH1"/>
<reference evidence="8" key="1">
    <citation type="submission" date="2018-10" db="EMBL/GenBank/DDBJ databases">
        <title>A highly polymorphic receptor governs many distinct self-recognition types within the Myxococcales order.</title>
        <authorList>
            <person name="Cao P."/>
            <person name="Wei X."/>
            <person name="Awal R.P."/>
            <person name="Muller R."/>
            <person name="Wall D."/>
        </authorList>
    </citation>
    <scope>NUCLEOTIDE SEQUENCE</scope>
    <source>
        <strain evidence="8">MSr1914</strain>
    </source>
</reference>
<evidence type="ECO:0000256" key="6">
    <source>
        <dbReference type="SAM" id="SignalP"/>
    </source>
</evidence>
<dbReference type="SUPFAM" id="SSF103647">
    <property type="entry name" value="TSP type-3 repeat"/>
    <property type="match status" value="1"/>
</dbReference>
<feature type="region of interest" description="Disordered" evidence="5">
    <location>
        <begin position="521"/>
        <end position="643"/>
    </location>
</feature>
<feature type="compositionally biased region" description="Low complexity" evidence="5">
    <location>
        <begin position="565"/>
        <end position="587"/>
    </location>
</feature>
<feature type="compositionally biased region" description="Polar residues" evidence="5">
    <location>
        <begin position="543"/>
        <end position="554"/>
    </location>
</feature>
<dbReference type="GO" id="GO:0009279">
    <property type="term" value="C:cell outer membrane"/>
    <property type="evidence" value="ECO:0007669"/>
    <property type="project" value="UniProtKB-SubCell"/>
</dbReference>
<gene>
    <name evidence="8" type="primary">traB</name>
</gene>
<organism evidence="8">
    <name type="scientific">Sorangium cellulosum</name>
    <name type="common">Polyangium cellulosum</name>
    <dbReference type="NCBI Taxonomy" id="56"/>
    <lineage>
        <taxon>Bacteria</taxon>
        <taxon>Pseudomonadati</taxon>
        <taxon>Myxococcota</taxon>
        <taxon>Polyangia</taxon>
        <taxon>Polyangiales</taxon>
        <taxon>Polyangiaceae</taxon>
        <taxon>Sorangium</taxon>
    </lineage>
</organism>
<protein>
    <submittedName>
        <fullName evidence="8">TraB</fullName>
    </submittedName>
</protein>
<dbReference type="PANTHER" id="PTHR30329">
    <property type="entry name" value="STATOR ELEMENT OF FLAGELLAR MOTOR COMPLEX"/>
    <property type="match status" value="1"/>
</dbReference>
<evidence type="ECO:0000259" key="7">
    <source>
        <dbReference type="PROSITE" id="PS51123"/>
    </source>
</evidence>
<feature type="compositionally biased region" description="Low complexity" evidence="5">
    <location>
        <begin position="603"/>
        <end position="619"/>
    </location>
</feature>
<evidence type="ECO:0000256" key="3">
    <source>
        <dbReference type="ARBA" id="ARBA00023237"/>
    </source>
</evidence>
<proteinExistence type="predicted"/>
<feature type="domain" description="OmpA-like" evidence="7">
    <location>
        <begin position="388"/>
        <end position="517"/>
    </location>
</feature>
<feature type="compositionally biased region" description="Pro residues" evidence="5">
    <location>
        <begin position="620"/>
        <end position="632"/>
    </location>
</feature>
<name>A0A410RAH1_SORCE</name>
<dbReference type="Pfam" id="PF00691">
    <property type="entry name" value="OmpA"/>
    <property type="match status" value="1"/>
</dbReference>
<evidence type="ECO:0000256" key="4">
    <source>
        <dbReference type="PROSITE-ProRule" id="PRU00473"/>
    </source>
</evidence>
<dbReference type="GO" id="GO:0005509">
    <property type="term" value="F:calcium ion binding"/>
    <property type="evidence" value="ECO:0007669"/>
    <property type="project" value="InterPro"/>
</dbReference>
<keyword evidence="6" id="KW-0732">Signal</keyword>
<dbReference type="PANTHER" id="PTHR30329:SF21">
    <property type="entry name" value="LIPOPROTEIN YIAD-RELATED"/>
    <property type="match status" value="1"/>
</dbReference>
<dbReference type="PROSITE" id="PS51123">
    <property type="entry name" value="OMPA_2"/>
    <property type="match status" value="1"/>
</dbReference>
<evidence type="ECO:0000313" key="8">
    <source>
        <dbReference type="EMBL" id="QAT78208.1"/>
    </source>
</evidence>
<dbReference type="Gene3D" id="3.30.1330.60">
    <property type="entry name" value="OmpA-like domain"/>
    <property type="match status" value="1"/>
</dbReference>
<dbReference type="CDD" id="cd07185">
    <property type="entry name" value="OmpA_C-like"/>
    <property type="match status" value="1"/>
</dbReference>
<evidence type="ECO:0000256" key="5">
    <source>
        <dbReference type="SAM" id="MobiDB-lite"/>
    </source>
</evidence>
<evidence type="ECO:0000256" key="2">
    <source>
        <dbReference type="ARBA" id="ARBA00023136"/>
    </source>
</evidence>
<keyword evidence="3" id="KW-0998">Cell outer membrane</keyword>
<dbReference type="SUPFAM" id="SSF103088">
    <property type="entry name" value="OmpA-like"/>
    <property type="match status" value="1"/>
</dbReference>
<feature type="chain" id="PRO_5019049989" evidence="6">
    <location>
        <begin position="26"/>
        <end position="643"/>
    </location>
</feature>
<comment type="subcellular location">
    <subcellularLocation>
        <location evidence="1">Cell outer membrane</location>
    </subcellularLocation>
</comment>
<dbReference type="InterPro" id="IPR028974">
    <property type="entry name" value="TSP_type-3_rpt"/>
</dbReference>
<dbReference type="InterPro" id="IPR006665">
    <property type="entry name" value="OmpA-like"/>
</dbReference>
<dbReference type="InterPro" id="IPR050330">
    <property type="entry name" value="Bact_OuterMem_StrucFunc"/>
</dbReference>
<keyword evidence="2 4" id="KW-0472">Membrane</keyword>
<dbReference type="InterPro" id="IPR036737">
    <property type="entry name" value="OmpA-like_sf"/>
</dbReference>
<dbReference type="InterPro" id="IPR006664">
    <property type="entry name" value="OMP_bac"/>
</dbReference>
<sequence length="643" mass="67851">MRKRSLLLLPLLALSALLAESPALAEEGRFDAQVFRPAAAPRDLVMVQKSEVIGDLSPTIGLFSDIAADPLVLFLAGDDTKQSVNAITGRLELALLAGIGFFDVFDVTMTMPLILFQEGGNLRRFGTEGSVKSTTVGDLRLSTKISLPYLNRKEQVKEGFGMAISGNLNFPTGDQNAFASDGALSGGVTLIGDYRFNFGLLLAANAGIWLRPDNQFAGVRVGDMAQFGVAAEQYVVQRWGLSVIGEVYGYPSLTSYPDDPGQIPAEALLGLRWQTKHGITITFGGSFGAACGFGAPAIRFFNVITWQPKTSQEQEEINRLQERDNDDPDRDGLIGAADRCPDVPGSPENFGCPDLDTDGDGFFDRDDQCPDKPAGPHGKNGCPLAFVKGDEIVITEQVHFATDRDIILEDSNPTLEAVAQVLIDNPDIREVRIEGHTDVRATDLYNMALSQRRVASVMAYLIAKGVDPARLQAVGYGHTQPIYDDTGCVGPDDQLSPDCQFMTSKNRRVVFRILRYGNAAPKPLTGSPEGSEQILPSGGVLPQKSQGTLPTQGTLPGHGVLKSNVLPSGGSLLPPAGGVPGGAAPLPNRGDASGLPSGSSVLPRSGSPAPATAPSSSAQPPAPPPAPAPGQPPRKGAAPGGTR</sequence>
<evidence type="ECO:0000256" key="1">
    <source>
        <dbReference type="ARBA" id="ARBA00004442"/>
    </source>
</evidence>
<feature type="signal peptide" evidence="6">
    <location>
        <begin position="1"/>
        <end position="25"/>
    </location>
</feature>
<dbReference type="PRINTS" id="PR01021">
    <property type="entry name" value="OMPADOMAIN"/>
</dbReference>
<accession>A0A410RAH1</accession>
<dbReference type="EMBL" id="MK091253">
    <property type="protein sequence ID" value="QAT78208.1"/>
    <property type="molecule type" value="Genomic_DNA"/>
</dbReference>